<protein>
    <submittedName>
        <fullName evidence="1">Uncharacterized protein</fullName>
    </submittedName>
</protein>
<proteinExistence type="predicted"/>
<dbReference type="AlphaFoldDB" id="A0A8I3PN95"/>
<organism evidence="1 2">
    <name type="scientific">Canis lupus familiaris</name>
    <name type="common">Dog</name>
    <name type="synonym">Canis familiaris</name>
    <dbReference type="NCBI Taxonomy" id="9615"/>
    <lineage>
        <taxon>Eukaryota</taxon>
        <taxon>Metazoa</taxon>
        <taxon>Chordata</taxon>
        <taxon>Craniata</taxon>
        <taxon>Vertebrata</taxon>
        <taxon>Euteleostomi</taxon>
        <taxon>Mammalia</taxon>
        <taxon>Eutheria</taxon>
        <taxon>Laurasiatheria</taxon>
        <taxon>Carnivora</taxon>
        <taxon>Caniformia</taxon>
        <taxon>Canidae</taxon>
        <taxon>Canis</taxon>
    </lineage>
</organism>
<evidence type="ECO:0000313" key="1">
    <source>
        <dbReference type="Ensembl" id="ENSCAFP00845032430.1"/>
    </source>
</evidence>
<reference evidence="1" key="3">
    <citation type="submission" date="2025-09" db="UniProtKB">
        <authorList>
            <consortium name="Ensembl"/>
        </authorList>
    </citation>
    <scope>IDENTIFICATION</scope>
    <source>
        <strain evidence="1">Boxer</strain>
    </source>
</reference>
<dbReference type="GeneTree" id="ENSGT00730000111648"/>
<reference evidence="1" key="2">
    <citation type="submission" date="2025-08" db="UniProtKB">
        <authorList>
            <consortium name="Ensembl"/>
        </authorList>
    </citation>
    <scope>IDENTIFICATION</scope>
    <source>
        <strain evidence="1">Boxer</strain>
    </source>
</reference>
<dbReference type="Proteomes" id="UP000805418">
    <property type="component" value="Chromosome 19"/>
</dbReference>
<dbReference type="InterPro" id="IPR045860">
    <property type="entry name" value="Snake_toxin-like_sf"/>
</dbReference>
<sequence>VHTVYKNSCCLRKTTPWNILTQKTITGCRSHQKAVPQESSVPNGIKCPACYNVYDVSCDPVLLACTGTETKRVEVIGIDSPIFMIFAMGCATETVLNLRNISILNNIKIRTNCTEQSNGDPH</sequence>
<dbReference type="OrthoDB" id="9907178at2759"/>
<accession>A0A8I3PN95</accession>
<dbReference type="Gene3D" id="2.10.60.10">
    <property type="entry name" value="CD59"/>
    <property type="match status" value="1"/>
</dbReference>
<dbReference type="Ensembl" id="ENSCAFT00845041358.1">
    <property type="protein sequence ID" value="ENSCAFP00845032430.1"/>
    <property type="gene ID" value="ENSCAFG00845023433.1"/>
</dbReference>
<evidence type="ECO:0000313" key="2">
    <source>
        <dbReference type="Proteomes" id="UP000805418"/>
    </source>
</evidence>
<name>A0A8I3PN95_CANLF</name>
<reference evidence="1" key="1">
    <citation type="submission" date="2020-03" db="EMBL/GenBank/DDBJ databases">
        <title>Long-read based genome assembly of a Labrador retriever dog.</title>
        <authorList>
            <person name="Eory L."/>
            <person name="Zhang W."/>
            <person name="Schoenebeck J."/>
        </authorList>
    </citation>
    <scope>NUCLEOTIDE SEQUENCE [LARGE SCALE GENOMIC DNA]</scope>
    <source>
        <strain evidence="1">Labrador retriever</strain>
    </source>
</reference>
<keyword evidence="2" id="KW-1185">Reference proteome</keyword>